<sequence length="31" mass="3483">MYTRFDLPSQDGATAFGQILILLLRRTASAR</sequence>
<organism evidence="2 8">
    <name type="scientific">Mycobacterium tuberculosis</name>
    <dbReference type="NCBI Taxonomy" id="1773"/>
    <lineage>
        <taxon>Bacteria</taxon>
        <taxon>Bacillati</taxon>
        <taxon>Actinomycetota</taxon>
        <taxon>Actinomycetes</taxon>
        <taxon>Mycobacteriales</taxon>
        <taxon>Mycobacteriaceae</taxon>
        <taxon>Mycobacterium</taxon>
        <taxon>Mycobacterium tuberculosis complex</taxon>
    </lineage>
</organism>
<dbReference type="EMBL" id="CNGE01000793">
    <property type="protein sequence ID" value="CKT35394.1"/>
    <property type="molecule type" value="Genomic_DNA"/>
</dbReference>
<evidence type="ECO:0000313" key="5">
    <source>
        <dbReference type="EMBL" id="OMH59649.1"/>
    </source>
</evidence>
<evidence type="ECO:0000313" key="10">
    <source>
        <dbReference type="Proteomes" id="UP000189452"/>
    </source>
</evidence>
<evidence type="ECO:0000313" key="6">
    <source>
        <dbReference type="Proteomes" id="UP000039021"/>
    </source>
</evidence>
<accession>A0A0E9AJS4</accession>
<reference evidence="5 10" key="4">
    <citation type="submission" date="2017-02" db="EMBL/GenBank/DDBJ databases">
        <title>Protein polymorphisms may explain contrasting epidemiological fitness of two variants of a multidrug-resistant Mycobacterium tuberculosis strain.</title>
        <authorList>
            <person name="Bigi M.M."/>
            <person name="Lopez B."/>
            <person name="Blanco F.C."/>
            <person name="Sasiain M.C."/>
            <person name="De La Barrera S."/>
            <person name="Ritacco V."/>
            <person name="Bigi F."/>
            <person name="Soria M.A."/>
        </authorList>
    </citation>
    <scope>NUCLEOTIDE SEQUENCE [LARGE SCALE GENOMIC DNA]</scope>
    <source>
        <strain evidence="5 10">6548</strain>
    </source>
</reference>
<evidence type="ECO:0000313" key="1">
    <source>
        <dbReference type="EMBL" id="CFE50550.1"/>
    </source>
</evidence>
<evidence type="ECO:0000313" key="7">
    <source>
        <dbReference type="Proteomes" id="UP000046947"/>
    </source>
</evidence>
<dbReference type="EMBL" id="LWDQ01000001">
    <property type="protein sequence ID" value="OMH59649.1"/>
    <property type="molecule type" value="Genomic_DNA"/>
</dbReference>
<evidence type="ECO:0000313" key="9">
    <source>
        <dbReference type="Proteomes" id="UP000050139"/>
    </source>
</evidence>
<dbReference type="Proteomes" id="UP000039021">
    <property type="component" value="Unassembled WGS sequence"/>
</dbReference>
<reference evidence="5 10" key="3">
    <citation type="submission" date="2016-04" db="EMBL/GenBank/DDBJ databases">
        <authorList>
            <person name="Bigi M."/>
            <person name="Bigi F."/>
            <person name="Soria M.A."/>
        </authorList>
    </citation>
    <scope>NUCLEOTIDE SEQUENCE [LARGE SCALE GENOMIC DNA]</scope>
    <source>
        <strain evidence="5 10">6548</strain>
    </source>
</reference>
<dbReference type="EMBL" id="COPH01000013">
    <property type="protein sequence ID" value="CLW13917.1"/>
    <property type="molecule type" value="Genomic_DNA"/>
</dbReference>
<dbReference type="EMBL" id="CSBK01002339">
    <property type="protein sequence ID" value="COZ73149.1"/>
    <property type="molecule type" value="Genomic_DNA"/>
</dbReference>
<reference evidence="3 9" key="1">
    <citation type="submission" date="2015-03" db="EMBL/GenBank/DDBJ databases">
        <authorList>
            <consortium name="Pathogen Informatics"/>
            <person name="Murphy D."/>
        </authorList>
    </citation>
    <scope>NUCLEOTIDE SEQUENCE</scope>
    <source>
        <strain evidence="3 9">0268S</strain>
        <strain evidence="4">N09902308</strain>
    </source>
</reference>
<dbReference type="EMBL" id="CFOH01000242">
    <property type="protein sequence ID" value="CFE50550.1"/>
    <property type="molecule type" value="Genomic_DNA"/>
</dbReference>
<dbReference type="Proteomes" id="UP000050139">
    <property type="component" value="Unassembled WGS sequence"/>
</dbReference>
<dbReference type="Proteomes" id="UP000048948">
    <property type="component" value="Unassembled WGS sequence"/>
</dbReference>
<dbReference type="Proteomes" id="UP000046947">
    <property type="component" value="Unassembled WGS sequence"/>
</dbReference>
<proteinExistence type="predicted"/>
<evidence type="ECO:0000313" key="4">
    <source>
        <dbReference type="EMBL" id="COZ73149.1"/>
    </source>
</evidence>
<evidence type="ECO:0000313" key="3">
    <source>
        <dbReference type="EMBL" id="CLW13917.1"/>
    </source>
</evidence>
<gene>
    <name evidence="5" type="ORF">A4S10_01820</name>
    <name evidence="1" type="ORF">ERS007688_01743</name>
    <name evidence="4" type="ORF">ERS007739_04074</name>
    <name evidence="2" type="ORF">ERS027646_03404</name>
    <name evidence="3" type="ORF">ERS094118_01969</name>
</gene>
<protein>
    <submittedName>
        <fullName evidence="2">Uncharacterized protein</fullName>
    </submittedName>
</protein>
<evidence type="ECO:0000313" key="8">
    <source>
        <dbReference type="Proteomes" id="UP000048948"/>
    </source>
</evidence>
<dbReference type="Proteomes" id="UP000189452">
    <property type="component" value="Chromosome"/>
</dbReference>
<evidence type="ECO:0000313" key="2">
    <source>
        <dbReference type="EMBL" id="CKT35394.1"/>
    </source>
</evidence>
<reference evidence="6 7" key="2">
    <citation type="submission" date="2015-03" db="EMBL/GenBank/DDBJ databases">
        <authorList>
            <consortium name="Pathogen Informatics"/>
        </authorList>
    </citation>
    <scope>NUCLEOTIDE SEQUENCE [LARGE SCALE GENOMIC DNA]</scope>
    <source>
        <strain evidence="2 8">Bir 172</strain>
        <strain evidence="1 7">H09601792</strain>
        <strain evidence="6">N09902308</strain>
    </source>
</reference>
<name>A0A0E9AJS4_MYCTX</name>
<dbReference type="AlphaFoldDB" id="A0A0E9AJS4"/>